<keyword evidence="3 5" id="KW-1133">Transmembrane helix</keyword>
<evidence type="ECO:0000256" key="5">
    <source>
        <dbReference type="SAM" id="Phobius"/>
    </source>
</evidence>
<evidence type="ECO:0000256" key="3">
    <source>
        <dbReference type="ARBA" id="ARBA00022989"/>
    </source>
</evidence>
<keyword evidence="2 5" id="KW-0812">Transmembrane</keyword>
<organism evidence="6 7">
    <name type="scientific">Streptomyces marincola</name>
    <dbReference type="NCBI Taxonomy" id="2878388"/>
    <lineage>
        <taxon>Bacteria</taxon>
        <taxon>Bacillati</taxon>
        <taxon>Actinomycetota</taxon>
        <taxon>Actinomycetes</taxon>
        <taxon>Kitasatosporales</taxon>
        <taxon>Streptomycetaceae</taxon>
        <taxon>Streptomyces</taxon>
    </lineage>
</organism>
<dbReference type="EMBL" id="CP021121">
    <property type="protein sequence ID" value="ARQ71483.1"/>
    <property type="molecule type" value="Genomic_DNA"/>
</dbReference>
<comment type="subcellular location">
    <subcellularLocation>
        <location evidence="1">Membrane</location>
        <topology evidence="1">Multi-pass membrane protein</topology>
    </subcellularLocation>
</comment>
<keyword evidence="7" id="KW-1185">Reference proteome</keyword>
<dbReference type="InterPro" id="IPR032808">
    <property type="entry name" value="DoxX"/>
</dbReference>
<evidence type="ECO:0000256" key="2">
    <source>
        <dbReference type="ARBA" id="ARBA00022692"/>
    </source>
</evidence>
<feature type="transmembrane region" description="Helical" evidence="5">
    <location>
        <begin position="67"/>
        <end position="86"/>
    </location>
</feature>
<dbReference type="OrthoDB" id="4337053at2"/>
<reference evidence="6 7" key="1">
    <citation type="submission" date="2017-05" db="EMBL/GenBank/DDBJ databases">
        <title>Complete genome sequence of Streptomyces sp. SCSIO 03032 revealed the diverse biosynthetic pathways for its bioactive secondary metabolites.</title>
        <authorList>
            <person name="Ma L."/>
            <person name="Zhu Y."/>
            <person name="Zhang W."/>
            <person name="Zhang G."/>
            <person name="Tian X."/>
            <person name="Zhang S."/>
            <person name="Zhang C."/>
        </authorList>
    </citation>
    <scope>NUCLEOTIDE SEQUENCE [LARGE SCALE GENOMIC DNA]</scope>
    <source>
        <strain evidence="6 7">SCSIO 03032</strain>
    </source>
</reference>
<keyword evidence="4 5" id="KW-0472">Membrane</keyword>
<accession>A0A1W7D316</accession>
<name>A0A1W7D316_9ACTN</name>
<dbReference type="KEGG" id="smao:CAG99_24000"/>
<evidence type="ECO:0008006" key="8">
    <source>
        <dbReference type="Google" id="ProtNLM"/>
    </source>
</evidence>
<gene>
    <name evidence="6" type="ORF">CAG99_24000</name>
</gene>
<evidence type="ECO:0000256" key="1">
    <source>
        <dbReference type="ARBA" id="ARBA00004141"/>
    </source>
</evidence>
<dbReference type="Proteomes" id="UP000194218">
    <property type="component" value="Chromosome"/>
</dbReference>
<dbReference type="Pfam" id="PF13564">
    <property type="entry name" value="DoxX_2"/>
    <property type="match status" value="1"/>
</dbReference>
<feature type="transmembrane region" description="Helical" evidence="5">
    <location>
        <begin position="92"/>
        <end position="114"/>
    </location>
</feature>
<sequence>MSVLYVVVTVATIVVTGGIAVADFARAKFVLANSAEVGVPQSMLPLLGGLKAAGAVGLLLGLLGMDILGIAAAGGLVLFFIGAVAVHVRARVFYNMAFPGTYLALAVASFALAISQ</sequence>
<dbReference type="GO" id="GO:0016020">
    <property type="term" value="C:membrane"/>
    <property type="evidence" value="ECO:0007669"/>
    <property type="project" value="UniProtKB-SubCell"/>
</dbReference>
<dbReference type="AlphaFoldDB" id="A0A1W7D316"/>
<evidence type="ECO:0000313" key="7">
    <source>
        <dbReference type="Proteomes" id="UP000194218"/>
    </source>
</evidence>
<proteinExistence type="predicted"/>
<evidence type="ECO:0000313" key="6">
    <source>
        <dbReference type="EMBL" id="ARQ71483.1"/>
    </source>
</evidence>
<protein>
    <recommendedName>
        <fullName evidence="8">DoxX-like family protein</fullName>
    </recommendedName>
</protein>
<evidence type="ECO:0000256" key="4">
    <source>
        <dbReference type="ARBA" id="ARBA00023136"/>
    </source>
</evidence>
<dbReference type="RefSeq" id="WP_086161324.1">
    <property type="nucleotide sequence ID" value="NZ_CP021121.1"/>
</dbReference>